<keyword evidence="5 8" id="KW-0560">Oxidoreductase</keyword>
<dbReference type="InterPro" id="IPR002397">
    <property type="entry name" value="Cyt_P450_B"/>
</dbReference>
<dbReference type="CDD" id="cd11033">
    <property type="entry name" value="CYP142-like"/>
    <property type="match status" value="1"/>
</dbReference>
<dbReference type="Gene3D" id="1.10.630.10">
    <property type="entry name" value="Cytochrome P450"/>
    <property type="match status" value="1"/>
</dbReference>
<evidence type="ECO:0000256" key="5">
    <source>
        <dbReference type="ARBA" id="ARBA00023002"/>
    </source>
</evidence>
<comment type="similarity">
    <text evidence="2 8">Belongs to the cytochrome P450 family.</text>
</comment>
<accession>A0A917VU56</accession>
<dbReference type="Proteomes" id="UP000638263">
    <property type="component" value="Unassembled WGS sequence"/>
</dbReference>
<dbReference type="SUPFAM" id="SSF48264">
    <property type="entry name" value="Cytochrome P450"/>
    <property type="match status" value="1"/>
</dbReference>
<keyword evidence="6 8" id="KW-0408">Iron</keyword>
<dbReference type="PRINTS" id="PR00359">
    <property type="entry name" value="BP450"/>
</dbReference>
<keyword evidence="4 8" id="KW-0479">Metal-binding</keyword>
<comment type="caution">
    <text evidence="10">The sequence shown here is derived from an EMBL/GenBank/DDBJ whole genome shotgun (WGS) entry which is preliminary data.</text>
</comment>
<dbReference type="PANTHER" id="PTHR46696">
    <property type="entry name" value="P450, PUTATIVE (EUROFUNG)-RELATED"/>
    <property type="match status" value="1"/>
</dbReference>
<keyword evidence="3 8" id="KW-0349">Heme</keyword>
<feature type="compositionally biased region" description="Basic and acidic residues" evidence="9">
    <location>
        <begin position="78"/>
        <end position="89"/>
    </location>
</feature>
<evidence type="ECO:0000256" key="8">
    <source>
        <dbReference type="RuleBase" id="RU000461"/>
    </source>
</evidence>
<reference evidence="10" key="2">
    <citation type="submission" date="2020-09" db="EMBL/GenBank/DDBJ databases">
        <authorList>
            <person name="Sun Q."/>
            <person name="Zhou Y."/>
        </authorList>
    </citation>
    <scope>NUCLEOTIDE SEQUENCE</scope>
    <source>
        <strain evidence="10">CGMCC 4.3508</strain>
    </source>
</reference>
<organism evidence="10 11">
    <name type="scientific">Nocardia jinanensis</name>
    <dbReference type="NCBI Taxonomy" id="382504"/>
    <lineage>
        <taxon>Bacteria</taxon>
        <taxon>Bacillati</taxon>
        <taxon>Actinomycetota</taxon>
        <taxon>Actinomycetes</taxon>
        <taxon>Mycobacteriales</taxon>
        <taxon>Nocardiaceae</taxon>
        <taxon>Nocardia</taxon>
    </lineage>
</organism>
<proteinExistence type="inferred from homology"/>
<evidence type="ECO:0000256" key="2">
    <source>
        <dbReference type="ARBA" id="ARBA00010617"/>
    </source>
</evidence>
<dbReference type="FunFam" id="1.10.630.10:FF:000018">
    <property type="entry name" value="Cytochrome P450 monooxygenase"/>
    <property type="match status" value="1"/>
</dbReference>
<name>A0A917VU56_9NOCA</name>
<dbReference type="GO" id="GO:0004497">
    <property type="term" value="F:monooxygenase activity"/>
    <property type="evidence" value="ECO:0007669"/>
    <property type="project" value="UniProtKB-KW"/>
</dbReference>
<dbReference type="InterPro" id="IPR036396">
    <property type="entry name" value="Cyt_P450_sf"/>
</dbReference>
<sequence length="417" mass="45901">METHPIMGDLAAEARLDDPAFFLADPYPTYARLRREAPVFWCESGQFWALSKHEDITWAELRPNPPFTTTQGLHIPEARRSGRIDERDPGGAQQTGGGFMSDPPGHTAFRRLVGTAFAPKLMVDLEPGVRSIVDKLLDRLPDGEPVDFVEAVSAPLAVQVIGEFLGIPEADWDDLRRWSDSFMAFIGGGLVEGSPEAAQAAVDMQEMYGYLTQSLAERRQNPRSDLMSSVTKLVMDGEPLPEASQLAVCFSVLAAGNETTRNTLSGAMVAFAEDPGQWERLVADPSLAPGATEELLRWVSPVTHFGRRATEPVVIRDQEIAAGDFVVMLYGAANRDEDVWPDADTFDITRKDAHKHLSFGWGLHRCIGLALGRAEIRIAVEGLAERFAGWDLATEPVRNPSVLVHDYKTVPVVLRRS</sequence>
<dbReference type="AlphaFoldDB" id="A0A917VU56"/>
<dbReference type="PROSITE" id="PS00086">
    <property type="entry name" value="CYTOCHROME_P450"/>
    <property type="match status" value="1"/>
</dbReference>
<gene>
    <name evidence="10" type="ORF">GCM10011588_31700</name>
</gene>
<evidence type="ECO:0000256" key="6">
    <source>
        <dbReference type="ARBA" id="ARBA00023004"/>
    </source>
</evidence>
<evidence type="ECO:0000313" key="11">
    <source>
        <dbReference type="Proteomes" id="UP000638263"/>
    </source>
</evidence>
<evidence type="ECO:0000256" key="3">
    <source>
        <dbReference type="ARBA" id="ARBA00022617"/>
    </source>
</evidence>
<keyword evidence="11" id="KW-1185">Reference proteome</keyword>
<evidence type="ECO:0000313" key="10">
    <source>
        <dbReference type="EMBL" id="GGL14829.1"/>
    </source>
</evidence>
<dbReference type="GO" id="GO:0020037">
    <property type="term" value="F:heme binding"/>
    <property type="evidence" value="ECO:0007669"/>
    <property type="project" value="InterPro"/>
</dbReference>
<evidence type="ECO:0000256" key="1">
    <source>
        <dbReference type="ARBA" id="ARBA00001971"/>
    </source>
</evidence>
<evidence type="ECO:0000256" key="7">
    <source>
        <dbReference type="ARBA" id="ARBA00023033"/>
    </source>
</evidence>
<comment type="cofactor">
    <cofactor evidence="1">
        <name>heme</name>
        <dbReference type="ChEBI" id="CHEBI:30413"/>
    </cofactor>
</comment>
<feature type="region of interest" description="Disordered" evidence="9">
    <location>
        <begin position="78"/>
        <end position="104"/>
    </location>
</feature>
<dbReference type="GO" id="GO:0005506">
    <property type="term" value="F:iron ion binding"/>
    <property type="evidence" value="ECO:0007669"/>
    <property type="project" value="InterPro"/>
</dbReference>
<dbReference type="PANTHER" id="PTHR46696:SF1">
    <property type="entry name" value="CYTOCHROME P450 YJIB-RELATED"/>
    <property type="match status" value="1"/>
</dbReference>
<dbReference type="Pfam" id="PF00067">
    <property type="entry name" value="p450"/>
    <property type="match status" value="1"/>
</dbReference>
<keyword evidence="7 8" id="KW-0503">Monooxygenase</keyword>
<evidence type="ECO:0000256" key="4">
    <source>
        <dbReference type="ARBA" id="ARBA00022723"/>
    </source>
</evidence>
<dbReference type="EMBL" id="BMMH01000006">
    <property type="protein sequence ID" value="GGL14829.1"/>
    <property type="molecule type" value="Genomic_DNA"/>
</dbReference>
<dbReference type="InterPro" id="IPR017972">
    <property type="entry name" value="Cyt_P450_CS"/>
</dbReference>
<dbReference type="InterPro" id="IPR001128">
    <property type="entry name" value="Cyt_P450"/>
</dbReference>
<evidence type="ECO:0000256" key="9">
    <source>
        <dbReference type="SAM" id="MobiDB-lite"/>
    </source>
</evidence>
<reference evidence="10" key="1">
    <citation type="journal article" date="2014" name="Int. J. Syst. Evol. Microbiol.">
        <title>Complete genome sequence of Corynebacterium casei LMG S-19264T (=DSM 44701T), isolated from a smear-ripened cheese.</title>
        <authorList>
            <consortium name="US DOE Joint Genome Institute (JGI-PGF)"/>
            <person name="Walter F."/>
            <person name="Albersmeier A."/>
            <person name="Kalinowski J."/>
            <person name="Ruckert C."/>
        </authorList>
    </citation>
    <scope>NUCLEOTIDE SEQUENCE</scope>
    <source>
        <strain evidence="10">CGMCC 4.3508</strain>
    </source>
</reference>
<dbReference type="GO" id="GO:0016705">
    <property type="term" value="F:oxidoreductase activity, acting on paired donors, with incorporation or reduction of molecular oxygen"/>
    <property type="evidence" value="ECO:0007669"/>
    <property type="project" value="InterPro"/>
</dbReference>
<protein>
    <submittedName>
        <fullName evidence="10">Cytochrome P450</fullName>
    </submittedName>
</protein>